<dbReference type="PANTHER" id="PTHR38764:SF1">
    <property type="entry name" value="ACYL CARRIER PROTEIN PHOSPHODIESTERASE"/>
    <property type="match status" value="1"/>
</dbReference>
<dbReference type="Pfam" id="PF04336">
    <property type="entry name" value="ACP_PD"/>
    <property type="match status" value="1"/>
</dbReference>
<evidence type="ECO:0000256" key="1">
    <source>
        <dbReference type="ARBA" id="ARBA00022516"/>
    </source>
</evidence>
<evidence type="ECO:0000313" key="4">
    <source>
        <dbReference type="EMBL" id="BCX46641.1"/>
    </source>
</evidence>
<dbReference type="PANTHER" id="PTHR38764">
    <property type="entry name" value="ACYL CARRIER PROTEIN PHOSPHODIESTERASE"/>
    <property type="match status" value="1"/>
</dbReference>
<dbReference type="RefSeq" id="WP_338688415.1">
    <property type="nucleotide sequence ID" value="NZ_AP024702.1"/>
</dbReference>
<reference evidence="4 5" key="1">
    <citation type="submission" date="2021-06" db="EMBL/GenBank/DDBJ databases">
        <title>Complete genome of Haloferula helveola possessing various polysaccharide degrading enzymes.</title>
        <authorList>
            <person name="Takami H."/>
            <person name="Huang C."/>
            <person name="Hamasaki K."/>
        </authorList>
    </citation>
    <scope>NUCLEOTIDE SEQUENCE [LARGE SCALE GENOMIC DNA]</scope>
    <source>
        <strain evidence="4 5">CN-1</strain>
    </source>
</reference>
<keyword evidence="3" id="KW-0443">Lipid metabolism</keyword>
<gene>
    <name evidence="4" type="ORF">HAHE_05490</name>
</gene>
<name>A0ABM7R7D4_9BACT</name>
<evidence type="ECO:0000313" key="5">
    <source>
        <dbReference type="Proteomes" id="UP001374893"/>
    </source>
</evidence>
<keyword evidence="5" id="KW-1185">Reference proteome</keyword>
<sequence>MNYLAHLFLAEDHAASRIGNLLGDFITGTPEEIPLPDRVVAGIVRHRKIDRFTDDHPAVCRARDFFTGPRRRFANAILDICFDHVLATTWESRHPKPLRDFLDGFYDELKENSSWLPIELSGNLEDRINDDWLGHYGTGSGLQEVFNRVAERRPACAAIATAMVDFNRRRDDIFDTFDSFLPDLLGYIEALGKEQLD</sequence>
<dbReference type="InterPro" id="IPR007431">
    <property type="entry name" value="ACP_PD"/>
</dbReference>
<keyword evidence="1" id="KW-0444">Lipid biosynthesis</keyword>
<evidence type="ECO:0000256" key="3">
    <source>
        <dbReference type="ARBA" id="ARBA00023098"/>
    </source>
</evidence>
<proteinExistence type="predicted"/>
<dbReference type="PIRSF" id="PIRSF011489">
    <property type="entry name" value="DUF479"/>
    <property type="match status" value="1"/>
</dbReference>
<dbReference type="Proteomes" id="UP001374893">
    <property type="component" value="Chromosome"/>
</dbReference>
<organism evidence="4 5">
    <name type="scientific">Haloferula helveola</name>
    <dbReference type="NCBI Taxonomy" id="490095"/>
    <lineage>
        <taxon>Bacteria</taxon>
        <taxon>Pseudomonadati</taxon>
        <taxon>Verrucomicrobiota</taxon>
        <taxon>Verrucomicrobiia</taxon>
        <taxon>Verrucomicrobiales</taxon>
        <taxon>Verrucomicrobiaceae</taxon>
        <taxon>Haloferula</taxon>
    </lineage>
</organism>
<dbReference type="EMBL" id="AP024702">
    <property type="protein sequence ID" value="BCX46641.1"/>
    <property type="molecule type" value="Genomic_DNA"/>
</dbReference>
<protein>
    <submittedName>
        <fullName evidence="4">ACP phosphodiesterase</fullName>
    </submittedName>
</protein>
<keyword evidence="2" id="KW-0378">Hydrolase</keyword>
<evidence type="ECO:0000256" key="2">
    <source>
        <dbReference type="ARBA" id="ARBA00022801"/>
    </source>
</evidence>
<accession>A0ABM7R7D4</accession>